<comment type="similarity">
    <text evidence="14">Belongs to the protein kinase superfamily.</text>
</comment>
<dbReference type="PROSITE" id="PS00108">
    <property type="entry name" value="PROTEIN_KINASE_ST"/>
    <property type="match status" value="1"/>
</dbReference>
<dbReference type="Pfam" id="PF07714">
    <property type="entry name" value="PK_Tyr_Ser-Thr"/>
    <property type="match status" value="1"/>
</dbReference>
<evidence type="ECO:0000256" key="8">
    <source>
        <dbReference type="ARBA" id="ARBA00022777"/>
    </source>
</evidence>
<dbReference type="PANTHER" id="PTHR47987:SF13">
    <property type="entry name" value="RECEPTOR-LIKE CYTOSOLIC SERINE_THREONINE-PROTEIN KINASE RBK2"/>
    <property type="match status" value="1"/>
</dbReference>
<evidence type="ECO:0000256" key="12">
    <source>
        <dbReference type="ARBA" id="ARBA00063228"/>
    </source>
</evidence>
<keyword evidence="9 13" id="KW-0067">ATP-binding</keyword>
<feature type="binding site" evidence="13">
    <location>
        <position position="151"/>
    </location>
    <ligand>
        <name>ATP</name>
        <dbReference type="ChEBI" id="CHEBI:30616"/>
    </ligand>
</feature>
<dbReference type="EC" id="2.7.11.1" evidence="2"/>
<protein>
    <recommendedName>
        <fullName evidence="2">non-specific serine/threonine protein kinase</fullName>
        <ecNumber evidence="2">2.7.11.1</ecNumber>
    </recommendedName>
</protein>
<dbReference type="GO" id="GO:0005524">
    <property type="term" value="F:ATP binding"/>
    <property type="evidence" value="ECO:0007669"/>
    <property type="project" value="UniProtKB-UniRule"/>
</dbReference>
<evidence type="ECO:0000313" key="17">
    <source>
        <dbReference type="Proteomes" id="UP000886520"/>
    </source>
</evidence>
<dbReference type="InterPro" id="IPR000719">
    <property type="entry name" value="Prot_kinase_dom"/>
</dbReference>
<dbReference type="InterPro" id="IPR008271">
    <property type="entry name" value="Ser/Thr_kinase_AS"/>
</dbReference>
<dbReference type="EMBL" id="JABFUD020000001">
    <property type="protein sequence ID" value="KAI5084761.1"/>
    <property type="molecule type" value="Genomic_DNA"/>
</dbReference>
<evidence type="ECO:0000256" key="6">
    <source>
        <dbReference type="ARBA" id="ARBA00022679"/>
    </source>
</evidence>
<dbReference type="PROSITE" id="PS00107">
    <property type="entry name" value="PROTEIN_KINASE_ATP"/>
    <property type="match status" value="1"/>
</dbReference>
<dbReference type="OrthoDB" id="4062651at2759"/>
<name>A0A9D4ZSR3_ADICA</name>
<evidence type="ECO:0000256" key="7">
    <source>
        <dbReference type="ARBA" id="ARBA00022741"/>
    </source>
</evidence>
<dbReference type="Proteomes" id="UP000886520">
    <property type="component" value="Chromosome 1"/>
</dbReference>
<evidence type="ECO:0000256" key="3">
    <source>
        <dbReference type="ARBA" id="ARBA00022490"/>
    </source>
</evidence>
<dbReference type="CDD" id="cd14066">
    <property type="entry name" value="STKc_IRAK"/>
    <property type="match status" value="1"/>
</dbReference>
<dbReference type="PANTHER" id="PTHR47987">
    <property type="entry name" value="OS08G0249100 PROTEIN"/>
    <property type="match status" value="1"/>
</dbReference>
<gene>
    <name evidence="16" type="ORF">GOP47_0000930</name>
</gene>
<keyword evidence="6" id="KW-0808">Transferase</keyword>
<keyword evidence="3" id="KW-0963">Cytoplasm</keyword>
<dbReference type="AlphaFoldDB" id="A0A9D4ZSR3"/>
<comment type="catalytic activity">
    <reaction evidence="10">
        <text>L-threonyl-[protein] + ATP = O-phospho-L-threonyl-[protein] + ADP + H(+)</text>
        <dbReference type="Rhea" id="RHEA:46608"/>
        <dbReference type="Rhea" id="RHEA-COMP:11060"/>
        <dbReference type="Rhea" id="RHEA-COMP:11605"/>
        <dbReference type="ChEBI" id="CHEBI:15378"/>
        <dbReference type="ChEBI" id="CHEBI:30013"/>
        <dbReference type="ChEBI" id="CHEBI:30616"/>
        <dbReference type="ChEBI" id="CHEBI:61977"/>
        <dbReference type="ChEBI" id="CHEBI:456216"/>
        <dbReference type="EC" id="2.7.11.1"/>
    </reaction>
</comment>
<evidence type="ECO:0000256" key="10">
    <source>
        <dbReference type="ARBA" id="ARBA00047899"/>
    </source>
</evidence>
<evidence type="ECO:0000313" key="16">
    <source>
        <dbReference type="EMBL" id="KAI5084761.1"/>
    </source>
</evidence>
<proteinExistence type="inferred from homology"/>
<reference evidence="16" key="1">
    <citation type="submission" date="2021-01" db="EMBL/GenBank/DDBJ databases">
        <title>Adiantum capillus-veneris genome.</title>
        <authorList>
            <person name="Fang Y."/>
            <person name="Liao Q."/>
        </authorList>
    </citation>
    <scope>NUCLEOTIDE SEQUENCE</scope>
    <source>
        <strain evidence="16">H3</strain>
        <tissue evidence="16">Leaf</tissue>
    </source>
</reference>
<accession>A0A9D4ZSR3</accession>
<keyword evidence="5" id="KW-0597">Phosphoprotein</keyword>
<dbReference type="Gene3D" id="1.10.510.10">
    <property type="entry name" value="Transferase(Phosphotransferase) domain 1"/>
    <property type="match status" value="1"/>
</dbReference>
<feature type="domain" description="Protein kinase" evidence="15">
    <location>
        <begin position="122"/>
        <end position="393"/>
    </location>
</feature>
<dbReference type="FunFam" id="1.10.510.10:FF:000335">
    <property type="entry name" value="receptor-like cytosolic serine/threonine-protein kinase RBK2"/>
    <property type="match status" value="1"/>
</dbReference>
<keyword evidence="8" id="KW-0418">Kinase</keyword>
<dbReference type="PROSITE" id="PS50011">
    <property type="entry name" value="PROTEIN_KINASE_DOM"/>
    <property type="match status" value="1"/>
</dbReference>
<dbReference type="InterPro" id="IPR017441">
    <property type="entry name" value="Protein_kinase_ATP_BS"/>
</dbReference>
<organism evidence="16 17">
    <name type="scientific">Adiantum capillus-veneris</name>
    <name type="common">Maidenhair fern</name>
    <dbReference type="NCBI Taxonomy" id="13818"/>
    <lineage>
        <taxon>Eukaryota</taxon>
        <taxon>Viridiplantae</taxon>
        <taxon>Streptophyta</taxon>
        <taxon>Embryophyta</taxon>
        <taxon>Tracheophyta</taxon>
        <taxon>Polypodiopsida</taxon>
        <taxon>Polypodiidae</taxon>
        <taxon>Polypodiales</taxon>
        <taxon>Pteridineae</taxon>
        <taxon>Pteridaceae</taxon>
        <taxon>Vittarioideae</taxon>
        <taxon>Adiantum</taxon>
    </lineage>
</organism>
<comment type="caution">
    <text evidence="16">The sequence shown here is derived from an EMBL/GenBank/DDBJ whole genome shotgun (WGS) entry which is preliminary data.</text>
</comment>
<dbReference type="InterPro" id="IPR046958">
    <property type="entry name" value="RBK1/2/STUNTED"/>
</dbReference>
<evidence type="ECO:0000256" key="13">
    <source>
        <dbReference type="PROSITE-ProRule" id="PRU10141"/>
    </source>
</evidence>
<evidence type="ECO:0000256" key="9">
    <source>
        <dbReference type="ARBA" id="ARBA00022840"/>
    </source>
</evidence>
<evidence type="ECO:0000259" key="15">
    <source>
        <dbReference type="PROSITE" id="PS50011"/>
    </source>
</evidence>
<evidence type="ECO:0000256" key="5">
    <source>
        <dbReference type="ARBA" id="ARBA00022553"/>
    </source>
</evidence>
<evidence type="ECO:0000256" key="11">
    <source>
        <dbReference type="ARBA" id="ARBA00048679"/>
    </source>
</evidence>
<evidence type="ECO:0000256" key="4">
    <source>
        <dbReference type="ARBA" id="ARBA00022527"/>
    </source>
</evidence>
<dbReference type="GO" id="GO:0005737">
    <property type="term" value="C:cytoplasm"/>
    <property type="evidence" value="ECO:0007669"/>
    <property type="project" value="UniProtKB-SubCell"/>
</dbReference>
<dbReference type="GO" id="GO:0004674">
    <property type="term" value="F:protein serine/threonine kinase activity"/>
    <property type="evidence" value="ECO:0007669"/>
    <property type="project" value="UniProtKB-KW"/>
</dbReference>
<keyword evidence="7 13" id="KW-0547">Nucleotide-binding</keyword>
<comment type="subcellular location">
    <subcellularLocation>
        <location evidence="1">Cytoplasm</location>
    </subcellularLocation>
</comment>
<sequence length="393" mass="44043">MTLPSTADTTKEALLSQSSGHCDEQLSGLAVHAYQSICVPFWKKLGSPSVPRFSYHTTEAPVDIKRCSKKDASTAQGNDRILPEYETFAQVHIPCGSVTFSPISCPWRTFTLQEMRDSTNNFHGGNVVGKGGFAMVYKGTLPGGKTIAIKKLSQSYTAEHREKDFLVEIGIMAHVCHPNTTPLVGFCLEGGLYLIYKFYPNGSLAEILHGTKSKSFDWPSRYKVALGVAQGLFYLHEQCRRRIIHRDIKASNILLDGDFEPQISDFGLAKWLPKEWSHHSVSAVEGTFGYLAPEYQMHGIVDEKIDVYSFGVLLLEIISGRRPVDNDQQFLVHWAKPFLETRNIQELADPGLRGCYDYQQMRHMIATCEMCIRQSSLSRPTMNQVVRLLSSGV</sequence>
<dbReference type="InterPro" id="IPR001245">
    <property type="entry name" value="Ser-Thr/Tyr_kinase_cat_dom"/>
</dbReference>
<evidence type="ECO:0000256" key="2">
    <source>
        <dbReference type="ARBA" id="ARBA00012513"/>
    </source>
</evidence>
<keyword evidence="17" id="KW-1185">Reference proteome</keyword>
<dbReference type="SMART" id="SM00220">
    <property type="entry name" value="S_TKc"/>
    <property type="match status" value="1"/>
</dbReference>
<evidence type="ECO:0000256" key="1">
    <source>
        <dbReference type="ARBA" id="ARBA00004496"/>
    </source>
</evidence>
<dbReference type="SUPFAM" id="SSF56112">
    <property type="entry name" value="Protein kinase-like (PK-like)"/>
    <property type="match status" value="1"/>
</dbReference>
<dbReference type="InterPro" id="IPR011009">
    <property type="entry name" value="Kinase-like_dom_sf"/>
</dbReference>
<comment type="catalytic activity">
    <reaction evidence="11">
        <text>L-seryl-[protein] + ATP = O-phospho-L-seryl-[protein] + ADP + H(+)</text>
        <dbReference type="Rhea" id="RHEA:17989"/>
        <dbReference type="Rhea" id="RHEA-COMP:9863"/>
        <dbReference type="Rhea" id="RHEA-COMP:11604"/>
        <dbReference type="ChEBI" id="CHEBI:15378"/>
        <dbReference type="ChEBI" id="CHEBI:29999"/>
        <dbReference type="ChEBI" id="CHEBI:30616"/>
        <dbReference type="ChEBI" id="CHEBI:83421"/>
        <dbReference type="ChEBI" id="CHEBI:456216"/>
        <dbReference type="EC" id="2.7.11.1"/>
    </reaction>
</comment>
<dbReference type="GO" id="GO:0051020">
    <property type="term" value="F:GTPase binding"/>
    <property type="evidence" value="ECO:0007669"/>
    <property type="project" value="UniProtKB-ARBA"/>
</dbReference>
<keyword evidence="4 14" id="KW-0723">Serine/threonine-protein kinase</keyword>
<dbReference type="Gene3D" id="3.30.200.20">
    <property type="entry name" value="Phosphorylase Kinase, domain 1"/>
    <property type="match status" value="1"/>
</dbReference>
<comment type="subunit">
    <text evidence="12">Interacts with ARAC5 and ARAC10.</text>
</comment>
<evidence type="ECO:0000256" key="14">
    <source>
        <dbReference type="RuleBase" id="RU000304"/>
    </source>
</evidence>